<comment type="caution">
    <text evidence="2">The sequence shown here is derived from an EMBL/GenBank/DDBJ whole genome shotgun (WGS) entry which is preliminary data.</text>
</comment>
<reference evidence="2" key="1">
    <citation type="submission" date="2023-10" db="EMBL/GenBank/DDBJ databases">
        <title>Development of a sustainable strategy for remediation of hydrocarbon-contaminated territories based on the waste exchange concept.</title>
        <authorList>
            <person name="Krivoruchko A."/>
        </authorList>
    </citation>
    <scope>NUCLEOTIDE SEQUENCE</scope>
    <source>
        <strain evidence="2">IEGM 68</strain>
    </source>
</reference>
<keyword evidence="1" id="KW-0472">Membrane</keyword>
<organism evidence="2 3">
    <name type="scientific">Rhodococcus oxybenzonivorans</name>
    <dbReference type="NCBI Taxonomy" id="1990687"/>
    <lineage>
        <taxon>Bacteria</taxon>
        <taxon>Bacillati</taxon>
        <taxon>Actinomycetota</taxon>
        <taxon>Actinomycetes</taxon>
        <taxon>Mycobacteriales</taxon>
        <taxon>Nocardiaceae</taxon>
        <taxon>Rhodococcus</taxon>
    </lineage>
</organism>
<evidence type="ECO:0000313" key="3">
    <source>
        <dbReference type="Proteomes" id="UP001185863"/>
    </source>
</evidence>
<feature type="transmembrane region" description="Helical" evidence="1">
    <location>
        <begin position="26"/>
        <end position="45"/>
    </location>
</feature>
<gene>
    <name evidence="2" type="ORF">R4315_08735</name>
</gene>
<protein>
    <submittedName>
        <fullName evidence="2">Uncharacterized protein</fullName>
    </submittedName>
</protein>
<dbReference type="EMBL" id="JAWLUP010000013">
    <property type="protein sequence ID" value="MDV7264631.1"/>
    <property type="molecule type" value="Genomic_DNA"/>
</dbReference>
<dbReference type="Proteomes" id="UP001185863">
    <property type="component" value="Unassembled WGS sequence"/>
</dbReference>
<keyword evidence="1" id="KW-0812">Transmembrane</keyword>
<name>A0AAE4UXZ7_9NOCA</name>
<feature type="transmembrane region" description="Helical" evidence="1">
    <location>
        <begin position="51"/>
        <end position="70"/>
    </location>
</feature>
<sequence>MHSSALDRDTLTPESRRSIVAAKADFGNVALGGFVCLVSGVGSGVLTDSLLVGASVGLIVLLATALSVAAV</sequence>
<dbReference type="RefSeq" id="WP_213572245.1">
    <property type="nucleotide sequence ID" value="NZ_JAWLUP010000013.1"/>
</dbReference>
<keyword evidence="1" id="KW-1133">Transmembrane helix</keyword>
<accession>A0AAE4UXZ7</accession>
<evidence type="ECO:0000256" key="1">
    <source>
        <dbReference type="SAM" id="Phobius"/>
    </source>
</evidence>
<evidence type="ECO:0000313" key="2">
    <source>
        <dbReference type="EMBL" id="MDV7264631.1"/>
    </source>
</evidence>
<proteinExistence type="predicted"/>
<dbReference type="AlphaFoldDB" id="A0AAE4UXZ7"/>